<proteinExistence type="predicted"/>
<sequence>MEKNDCDETTASFSIGGEKEKLVEPERLSAPPDHEDAKDRSIHDNKEEEHRREKNKSNEADLGSNFQNFFQEIDRFANEISNAKNNRDPEGNPPDIPSYVEKFEAILEGEITKFDSCKDHGVKWSRDFNEDSAKLLEGIGKVSMLNDALGSCMLNPKYTSLINRTGNLMQQAMVFLEEEFRSLMEDCLGIVGDSCAVVAASDLKKKQSSFKSTSTEMADRCIIQESDSGNMTEGSFPTYSPEIISRLNMMAKVMISGGYETECCQAYSIVRRHWFEDSLVKAGFEKISIEDVQKMNWEPLEGEIATWIKASKLCITSYFSGEKKLSEAVFSDHPSISRSLFGNLAGGIVIQLLNFAEAVAMTKRSAERLFKFLDIYETLRDLIESMDRLFQGWESSPELKSETASTRCRVGEAAVSIFSDLENSIKADSGKTPVPGGAVHPLTRYVMNYVKYACEYKDTLEQVFQENQNSENSHTIHRSDNQMETNHNRAEEKHPSPFAVKLMMVMDLLDSNLEAKSKLYKDPSLSYIFLMNNGRYIMQKIKGSAEILNLLGDTWRRKRSSNLRQYHKNYQRETWSKVLGCLKDEGLQQGKGSIVKPLLKERFKSFNSMIDDIRKTQSLWVVSDEQLQSELRVSITAVVIPAYRSFLGRFQQYLAPGRQTEKYVKYGPDELETAIDELFDGTPTSMAKKKT</sequence>
<organism evidence="1 2">
    <name type="scientific">Persea americana</name>
    <name type="common">Avocado</name>
    <dbReference type="NCBI Taxonomy" id="3435"/>
    <lineage>
        <taxon>Eukaryota</taxon>
        <taxon>Viridiplantae</taxon>
        <taxon>Streptophyta</taxon>
        <taxon>Embryophyta</taxon>
        <taxon>Tracheophyta</taxon>
        <taxon>Spermatophyta</taxon>
        <taxon>Magnoliopsida</taxon>
        <taxon>Magnoliidae</taxon>
        <taxon>Laurales</taxon>
        <taxon>Lauraceae</taxon>
        <taxon>Persea</taxon>
    </lineage>
</organism>
<keyword evidence="2" id="KW-1185">Reference proteome</keyword>
<accession>A0ACC2MU65</accession>
<protein>
    <submittedName>
        <fullName evidence="1">Uncharacterized protein</fullName>
    </submittedName>
</protein>
<name>A0ACC2MU65_PERAE</name>
<gene>
    <name evidence="1" type="ORF">MRB53_002003</name>
</gene>
<dbReference type="Proteomes" id="UP001234297">
    <property type="component" value="Chromosome 1"/>
</dbReference>
<dbReference type="EMBL" id="CM056809">
    <property type="protein sequence ID" value="KAJ8648980.1"/>
    <property type="molecule type" value="Genomic_DNA"/>
</dbReference>
<reference evidence="1 2" key="1">
    <citation type="journal article" date="2022" name="Hortic Res">
        <title>A haplotype resolved chromosomal level avocado genome allows analysis of novel avocado genes.</title>
        <authorList>
            <person name="Nath O."/>
            <person name="Fletcher S.J."/>
            <person name="Hayward A."/>
            <person name="Shaw L.M."/>
            <person name="Masouleh A.K."/>
            <person name="Furtado A."/>
            <person name="Henry R.J."/>
            <person name="Mitter N."/>
        </authorList>
    </citation>
    <scope>NUCLEOTIDE SEQUENCE [LARGE SCALE GENOMIC DNA]</scope>
    <source>
        <strain evidence="2">cv. Hass</strain>
    </source>
</reference>
<evidence type="ECO:0000313" key="1">
    <source>
        <dbReference type="EMBL" id="KAJ8648980.1"/>
    </source>
</evidence>
<evidence type="ECO:0000313" key="2">
    <source>
        <dbReference type="Proteomes" id="UP001234297"/>
    </source>
</evidence>
<comment type="caution">
    <text evidence="1">The sequence shown here is derived from an EMBL/GenBank/DDBJ whole genome shotgun (WGS) entry which is preliminary data.</text>
</comment>